<protein>
    <recommendedName>
        <fullName evidence="3">PII-like signaling protein</fullName>
    </recommendedName>
</protein>
<dbReference type="KEGG" id="ral:Rumal_1204"/>
<name>E6UDT5_RUMA7</name>
<accession>E6UDT5</accession>
<dbReference type="RefSeq" id="WP_013497895.1">
    <property type="nucleotide sequence ID" value="NC_014833.1"/>
</dbReference>
<gene>
    <name evidence="1" type="ordered locus">Rumal_1204</name>
</gene>
<dbReference type="AlphaFoldDB" id="E6UDT5"/>
<dbReference type="EMBL" id="CP002403">
    <property type="protein sequence ID" value="ADU21722.1"/>
    <property type="molecule type" value="Genomic_DNA"/>
</dbReference>
<evidence type="ECO:0000313" key="1">
    <source>
        <dbReference type="EMBL" id="ADU21722.1"/>
    </source>
</evidence>
<evidence type="ECO:0000313" key="2">
    <source>
        <dbReference type="Proteomes" id="UP000006919"/>
    </source>
</evidence>
<dbReference type="OrthoDB" id="1823103at2"/>
<dbReference type="Proteomes" id="UP000006919">
    <property type="component" value="Chromosome"/>
</dbReference>
<proteinExistence type="predicted"/>
<evidence type="ECO:0008006" key="3">
    <source>
        <dbReference type="Google" id="ProtNLM"/>
    </source>
</evidence>
<organism evidence="1 2">
    <name type="scientific">Ruminococcus albus (strain ATCC 27210 / DSM 20455 / JCM 14654 / NCDO 2250 / 7)</name>
    <dbReference type="NCBI Taxonomy" id="697329"/>
    <lineage>
        <taxon>Bacteria</taxon>
        <taxon>Bacillati</taxon>
        <taxon>Bacillota</taxon>
        <taxon>Clostridia</taxon>
        <taxon>Eubacteriales</taxon>
        <taxon>Oscillospiraceae</taxon>
        <taxon>Ruminococcus</taxon>
    </lineage>
</organism>
<sequence>MFCRLYMHTSLSREGVLAILEKHFGKAKKLGLSVCSFGRFDIMIRKNNEFHAEKLRMYPDGFLYYELTAEVEIYKDIVPTMNEISKALWSAGIPTVISCDKEEELNRYIMGL</sequence>
<dbReference type="HOGENOM" id="CLU_2011261_0_0_9"/>
<reference evidence="1 2" key="1">
    <citation type="journal article" date="2011" name="J. Bacteriol.">
        <title>Complete genome of the cellulolytic ruminal bacterium Ruminococcus albus 7.</title>
        <authorList>
            <person name="Suen G."/>
            <person name="Stevenson D.M."/>
            <person name="Bruce D.C."/>
            <person name="Chertkov O."/>
            <person name="Copeland A."/>
            <person name="Cheng J.F."/>
            <person name="Detter C."/>
            <person name="Detter J.C."/>
            <person name="Goodwin L.A."/>
            <person name="Han C.S."/>
            <person name="Hauser L.J."/>
            <person name="Ivanova N.N."/>
            <person name="Kyrpides N.C."/>
            <person name="Land M.L."/>
            <person name="Lapidus A."/>
            <person name="Lucas S."/>
            <person name="Ovchinnikova G."/>
            <person name="Pitluck S."/>
            <person name="Tapia R."/>
            <person name="Woyke T."/>
            <person name="Boyum J."/>
            <person name="Mead D."/>
            <person name="Weimer P.J."/>
        </authorList>
    </citation>
    <scope>NUCLEOTIDE SEQUENCE [LARGE SCALE GENOMIC DNA]</scope>
    <source>
        <strain evidence="2">ATCC 27210 / DSM 20455 / JCM 14654 / NCDO 2250 / 7</strain>
    </source>
</reference>